<organism evidence="2 3">
    <name type="scientific">Psilocybe cyanescens</name>
    <dbReference type="NCBI Taxonomy" id="93625"/>
    <lineage>
        <taxon>Eukaryota</taxon>
        <taxon>Fungi</taxon>
        <taxon>Dikarya</taxon>
        <taxon>Basidiomycota</taxon>
        <taxon>Agaricomycotina</taxon>
        <taxon>Agaricomycetes</taxon>
        <taxon>Agaricomycetidae</taxon>
        <taxon>Agaricales</taxon>
        <taxon>Agaricineae</taxon>
        <taxon>Strophariaceae</taxon>
        <taxon>Psilocybe</taxon>
    </lineage>
</organism>
<gene>
    <name evidence="2" type="ORF">CVT25_003576</name>
</gene>
<evidence type="ECO:0000313" key="2">
    <source>
        <dbReference type="EMBL" id="PPQ80223.1"/>
    </source>
</evidence>
<feature type="region of interest" description="Disordered" evidence="1">
    <location>
        <begin position="47"/>
        <end position="72"/>
    </location>
</feature>
<reference evidence="2 3" key="1">
    <citation type="journal article" date="2018" name="Evol. Lett.">
        <title>Horizontal gene cluster transfer increased hallucinogenic mushroom diversity.</title>
        <authorList>
            <person name="Reynolds H.T."/>
            <person name="Vijayakumar V."/>
            <person name="Gluck-Thaler E."/>
            <person name="Korotkin H.B."/>
            <person name="Matheny P.B."/>
            <person name="Slot J.C."/>
        </authorList>
    </citation>
    <scope>NUCLEOTIDE SEQUENCE [LARGE SCALE GENOMIC DNA]</scope>
    <source>
        <strain evidence="2 3">2631</strain>
    </source>
</reference>
<evidence type="ECO:0000256" key="1">
    <source>
        <dbReference type="SAM" id="MobiDB-lite"/>
    </source>
</evidence>
<keyword evidence="3" id="KW-1185">Reference proteome</keyword>
<evidence type="ECO:0000313" key="3">
    <source>
        <dbReference type="Proteomes" id="UP000283269"/>
    </source>
</evidence>
<protein>
    <submittedName>
        <fullName evidence="2">Uncharacterized protein</fullName>
    </submittedName>
</protein>
<dbReference type="Proteomes" id="UP000283269">
    <property type="component" value="Unassembled WGS sequence"/>
</dbReference>
<dbReference type="InParanoid" id="A0A409WNZ2"/>
<proteinExistence type="predicted"/>
<dbReference type="AlphaFoldDB" id="A0A409WNZ2"/>
<sequence>MTGFARFQTPLSILVLVSREDYDEVDDDDDADVFLMNLEVEPELEGWERNAESSYARTGMAEEAGAGDWREGGKRRRKCLHRGIYEISCAQCSLEAQAYVEGYVPSPTPNKAGPRSSDSPMTKYAKYAAKIGVKRGGRVRVSVWIGL</sequence>
<name>A0A409WNZ2_PSICY</name>
<accession>A0A409WNZ2</accession>
<comment type="caution">
    <text evidence="2">The sequence shown here is derived from an EMBL/GenBank/DDBJ whole genome shotgun (WGS) entry which is preliminary data.</text>
</comment>
<dbReference type="EMBL" id="NHYD01003342">
    <property type="protein sequence ID" value="PPQ80223.1"/>
    <property type="molecule type" value="Genomic_DNA"/>
</dbReference>